<dbReference type="PANTHER" id="PTHR43008">
    <property type="entry name" value="BENZIL REDUCTASE"/>
    <property type="match status" value="1"/>
</dbReference>
<dbReference type="Pfam" id="PF00106">
    <property type="entry name" value="adh_short"/>
    <property type="match status" value="1"/>
</dbReference>
<dbReference type="GO" id="GO:0050664">
    <property type="term" value="F:oxidoreductase activity, acting on NAD(P)H, oxygen as acceptor"/>
    <property type="evidence" value="ECO:0007669"/>
    <property type="project" value="TreeGrafter"/>
</dbReference>
<dbReference type="Gene3D" id="3.40.50.720">
    <property type="entry name" value="NAD(P)-binding Rossmann-like Domain"/>
    <property type="match status" value="1"/>
</dbReference>
<dbReference type="AlphaFoldDB" id="A0A8H3ETP1"/>
<gene>
    <name evidence="3" type="ORF">GOMPHAMPRED_006276</name>
</gene>
<dbReference type="PANTHER" id="PTHR43008:SF8">
    <property type="entry name" value="BENZIL REDUCTASE ((S)-BENZOIN FORMING) IRC24"/>
    <property type="match status" value="1"/>
</dbReference>
<dbReference type="OrthoDB" id="1933717at2759"/>
<evidence type="ECO:0000313" key="4">
    <source>
        <dbReference type="Proteomes" id="UP000664169"/>
    </source>
</evidence>
<keyword evidence="2" id="KW-0560">Oxidoreductase</keyword>
<keyword evidence="4" id="KW-1185">Reference proteome</keyword>
<proteinExistence type="inferred from homology"/>
<comment type="similarity">
    <text evidence="1">Belongs to the short-chain dehydrogenases/reductases (SDR) family.</text>
</comment>
<evidence type="ECO:0000313" key="3">
    <source>
        <dbReference type="EMBL" id="CAF9908706.1"/>
    </source>
</evidence>
<comment type="caution">
    <text evidence="3">The sequence shown here is derived from an EMBL/GenBank/DDBJ whole genome shotgun (WGS) entry which is preliminary data.</text>
</comment>
<dbReference type="InterPro" id="IPR002347">
    <property type="entry name" value="SDR_fam"/>
</dbReference>
<reference evidence="3" key="1">
    <citation type="submission" date="2021-03" db="EMBL/GenBank/DDBJ databases">
        <authorList>
            <person name="Tagirdzhanova G."/>
        </authorList>
    </citation>
    <scope>NUCLEOTIDE SEQUENCE</scope>
</reference>
<dbReference type="PRINTS" id="PR00081">
    <property type="entry name" value="GDHRDH"/>
</dbReference>
<dbReference type="EMBL" id="CAJPDQ010000004">
    <property type="protein sequence ID" value="CAF9908706.1"/>
    <property type="molecule type" value="Genomic_DNA"/>
</dbReference>
<dbReference type="SUPFAM" id="SSF51735">
    <property type="entry name" value="NAD(P)-binding Rossmann-fold domains"/>
    <property type="match status" value="1"/>
</dbReference>
<protein>
    <recommendedName>
        <fullName evidence="5">NAD(P)-binding protein</fullName>
    </recommendedName>
</protein>
<evidence type="ECO:0000256" key="1">
    <source>
        <dbReference type="ARBA" id="ARBA00006484"/>
    </source>
</evidence>
<sequence>MSSPHIVFITGANTGIGLETVRALAKTSTPYTIILGGRTLSKVEEAITSLRTEIPSTSSTYSAVQIDLEDDTSIQTAFETISAAHTHLDTLINNAGAAFDYDLHAGKLSMRQAWNKSWDVNVTGTFIVTWTFAPLLVKSPLQPRLLFLTSGTASVSETEAGSGPANHLTKSPSKGWPKTDLGFDVTSYRSSKVGLNMMMRQWERILREDGVKVFAISPGFLVTGLGNMGQQGREMMKNMGAGEASVGGEFIRDVVEGMRDADAGKAIRKDMVQPW</sequence>
<dbReference type="GO" id="GO:0016616">
    <property type="term" value="F:oxidoreductase activity, acting on the CH-OH group of donors, NAD or NADP as acceptor"/>
    <property type="evidence" value="ECO:0007669"/>
    <property type="project" value="UniProtKB-ARBA"/>
</dbReference>
<organism evidence="3 4">
    <name type="scientific">Gomphillus americanus</name>
    <dbReference type="NCBI Taxonomy" id="1940652"/>
    <lineage>
        <taxon>Eukaryota</taxon>
        <taxon>Fungi</taxon>
        <taxon>Dikarya</taxon>
        <taxon>Ascomycota</taxon>
        <taxon>Pezizomycotina</taxon>
        <taxon>Lecanoromycetes</taxon>
        <taxon>OSLEUM clade</taxon>
        <taxon>Ostropomycetidae</taxon>
        <taxon>Ostropales</taxon>
        <taxon>Graphidaceae</taxon>
        <taxon>Gomphilloideae</taxon>
        <taxon>Gomphillus</taxon>
    </lineage>
</organism>
<evidence type="ECO:0008006" key="5">
    <source>
        <dbReference type="Google" id="ProtNLM"/>
    </source>
</evidence>
<dbReference type="Proteomes" id="UP000664169">
    <property type="component" value="Unassembled WGS sequence"/>
</dbReference>
<evidence type="ECO:0000256" key="2">
    <source>
        <dbReference type="ARBA" id="ARBA00023002"/>
    </source>
</evidence>
<name>A0A8H3ETP1_9LECA</name>
<accession>A0A8H3ETP1</accession>
<dbReference type="InterPro" id="IPR036291">
    <property type="entry name" value="NAD(P)-bd_dom_sf"/>
</dbReference>